<reference evidence="6 7" key="1">
    <citation type="submission" date="2013-11" db="EMBL/GenBank/DDBJ databases">
        <title>The Genome Sequence of Eikenella corrodens CC92I.</title>
        <authorList>
            <consortium name="The Broad Institute Genomics Platform"/>
            <person name="Earl A."/>
            <person name="Allen-Vercoe E."/>
            <person name="Daigneault M."/>
            <person name="Young S.K."/>
            <person name="Zeng Q."/>
            <person name="Gargeya S."/>
            <person name="Fitzgerald M."/>
            <person name="Abouelleil A."/>
            <person name="Alvarado L."/>
            <person name="Chapman S.B."/>
            <person name="Gainer-Dewar J."/>
            <person name="Goldberg J."/>
            <person name="Griggs A."/>
            <person name="Gujja S."/>
            <person name="Hansen M."/>
            <person name="Howarth C."/>
            <person name="Imamovic A."/>
            <person name="Ireland A."/>
            <person name="Larimer J."/>
            <person name="McCowan C."/>
            <person name="Murphy C."/>
            <person name="Pearson M."/>
            <person name="Poon T.W."/>
            <person name="Priest M."/>
            <person name="Roberts A."/>
            <person name="Saif S."/>
            <person name="Shea T."/>
            <person name="Sykes S."/>
            <person name="Wortman J."/>
            <person name="Nusbaum C."/>
            <person name="Birren B."/>
        </authorList>
    </citation>
    <scope>NUCLEOTIDE SEQUENCE [LARGE SCALE GENOMIC DNA]</scope>
    <source>
        <strain evidence="6 7">CC92I</strain>
    </source>
</reference>
<evidence type="ECO:0000313" key="7">
    <source>
        <dbReference type="Proteomes" id="UP000018554"/>
    </source>
</evidence>
<protein>
    <submittedName>
        <fullName evidence="6">Fimbrial protein ecpD</fullName>
    </submittedName>
</protein>
<dbReference type="InterPro" id="IPR012902">
    <property type="entry name" value="N_methyl_site"/>
</dbReference>
<keyword evidence="2" id="KW-0488">Methylation</keyword>
<dbReference type="AlphaFoldDB" id="V7IEA6"/>
<dbReference type="EMBL" id="AZGQ01000007">
    <property type="protein sequence ID" value="ETA83197.1"/>
    <property type="molecule type" value="Genomic_DNA"/>
</dbReference>
<gene>
    <name evidence="6" type="ORF">HMPREF1177_01357</name>
</gene>
<evidence type="ECO:0000256" key="5">
    <source>
        <dbReference type="SAM" id="Phobius"/>
    </source>
</evidence>
<dbReference type="RefSeq" id="WP_023887388.1">
    <property type="nucleotide sequence ID" value="NZ_KI635563.1"/>
</dbReference>
<evidence type="ECO:0000256" key="4">
    <source>
        <dbReference type="RuleBase" id="RU000389"/>
    </source>
</evidence>
<evidence type="ECO:0000256" key="1">
    <source>
        <dbReference type="ARBA" id="ARBA00005233"/>
    </source>
</evidence>
<proteinExistence type="inferred from homology"/>
<keyword evidence="5" id="KW-0472">Membrane</keyword>
<keyword evidence="5" id="KW-1133">Transmembrane helix</keyword>
<evidence type="ECO:0000256" key="2">
    <source>
        <dbReference type="ARBA" id="ARBA00022481"/>
    </source>
</evidence>
<feature type="transmembrane region" description="Helical" evidence="5">
    <location>
        <begin position="12"/>
        <end position="32"/>
    </location>
</feature>
<dbReference type="InterPro" id="IPR045584">
    <property type="entry name" value="Pilin-like"/>
</dbReference>
<dbReference type="PROSITE" id="PS00409">
    <property type="entry name" value="PROKAR_NTER_METHYL"/>
    <property type="match status" value="1"/>
</dbReference>
<dbReference type="Pfam" id="PF00114">
    <property type="entry name" value="Pilin"/>
    <property type="match status" value="1"/>
</dbReference>
<organism evidence="6 7">
    <name type="scientific">Eikenella corrodens CC92I</name>
    <dbReference type="NCBI Taxonomy" id="1073362"/>
    <lineage>
        <taxon>Bacteria</taxon>
        <taxon>Pseudomonadati</taxon>
        <taxon>Pseudomonadota</taxon>
        <taxon>Betaproteobacteria</taxon>
        <taxon>Neisseriales</taxon>
        <taxon>Neisseriaceae</taxon>
        <taxon>Eikenella</taxon>
    </lineage>
</organism>
<dbReference type="Gene3D" id="3.30.700.10">
    <property type="entry name" value="Glycoprotein, Type 4 Pilin"/>
    <property type="match status" value="1"/>
</dbReference>
<keyword evidence="7" id="KW-1185">Reference proteome</keyword>
<evidence type="ECO:0000313" key="6">
    <source>
        <dbReference type="EMBL" id="ETA83197.1"/>
    </source>
</evidence>
<dbReference type="PANTHER" id="PTHR30093">
    <property type="entry name" value="GENERAL SECRETION PATHWAY PROTEIN G"/>
    <property type="match status" value="1"/>
</dbReference>
<dbReference type="Pfam" id="PF07963">
    <property type="entry name" value="N_methyl"/>
    <property type="match status" value="1"/>
</dbReference>
<accession>V7IEA6</accession>
<keyword evidence="5" id="KW-0812">Transmembrane</keyword>
<comment type="similarity">
    <text evidence="1 4">Belongs to the N-Me-Phe pilin family.</text>
</comment>
<dbReference type="Proteomes" id="UP000018554">
    <property type="component" value="Unassembled WGS sequence"/>
</dbReference>
<dbReference type="GO" id="GO:0009289">
    <property type="term" value="C:pilus"/>
    <property type="evidence" value="ECO:0007669"/>
    <property type="project" value="InterPro"/>
</dbReference>
<name>V7IEA6_EIKCO</name>
<dbReference type="GO" id="GO:0007155">
    <property type="term" value="P:cell adhesion"/>
    <property type="evidence" value="ECO:0007669"/>
    <property type="project" value="InterPro"/>
</dbReference>
<dbReference type="PANTHER" id="PTHR30093:SF34">
    <property type="entry name" value="PREPILIN PEPTIDASE-DEPENDENT PROTEIN D"/>
    <property type="match status" value="1"/>
</dbReference>
<dbReference type="SUPFAM" id="SSF54523">
    <property type="entry name" value="Pili subunits"/>
    <property type="match status" value="1"/>
</dbReference>
<evidence type="ECO:0000256" key="3">
    <source>
        <dbReference type="ARBA" id="ARBA00023157"/>
    </source>
</evidence>
<comment type="caution">
    <text evidence="6">The sequence shown here is derived from an EMBL/GenBank/DDBJ whole genome shotgun (WGS) entry which is preliminary data.</text>
</comment>
<keyword evidence="3" id="KW-1015">Disulfide bond</keyword>
<dbReference type="HOGENOM" id="CLU_091705_4_0_4"/>
<sequence length="153" mass="16625">MSRKQVSGFTLIELMIVIAIIGILAAIAIPAYQSYVARSQVSEAISLMNGLKSAVSDNYFNSTICADNQTVNHFGIAQRNKIDGKYVESVHTRPATNPNYNCEMLATFKSTDIAAPLRGKTMLLSMKVVDGGSVWDCSSSDLSNEFLPSACRH</sequence>
<dbReference type="InterPro" id="IPR001082">
    <property type="entry name" value="Pilin"/>
</dbReference>
<keyword evidence="4" id="KW-0281">Fimbrium</keyword>
<dbReference type="NCBIfam" id="TIGR02532">
    <property type="entry name" value="IV_pilin_GFxxxE"/>
    <property type="match status" value="1"/>
</dbReference>